<dbReference type="PANTHER" id="PTHR30250">
    <property type="entry name" value="PST FAMILY PREDICTED COLANIC ACID TRANSPORTER"/>
    <property type="match status" value="1"/>
</dbReference>
<dbReference type="GO" id="GO:0005886">
    <property type="term" value="C:plasma membrane"/>
    <property type="evidence" value="ECO:0007669"/>
    <property type="project" value="UniProtKB-SubCell"/>
</dbReference>
<feature type="transmembrane region" description="Helical" evidence="6">
    <location>
        <begin position="41"/>
        <end position="61"/>
    </location>
</feature>
<feature type="transmembrane region" description="Helical" evidence="6">
    <location>
        <begin position="7"/>
        <end position="29"/>
    </location>
</feature>
<feature type="transmembrane region" description="Helical" evidence="6">
    <location>
        <begin position="154"/>
        <end position="175"/>
    </location>
</feature>
<feature type="transmembrane region" description="Helical" evidence="6">
    <location>
        <begin position="221"/>
        <end position="243"/>
    </location>
</feature>
<accession>A0AB39ARI3</accession>
<feature type="transmembrane region" description="Helical" evidence="6">
    <location>
        <begin position="122"/>
        <end position="142"/>
    </location>
</feature>
<dbReference type="InterPro" id="IPR002797">
    <property type="entry name" value="Polysacc_synth"/>
</dbReference>
<proteinExistence type="predicted"/>
<dbReference type="Pfam" id="PF01943">
    <property type="entry name" value="Polysacc_synt"/>
    <property type="match status" value="1"/>
</dbReference>
<evidence type="ECO:0000256" key="5">
    <source>
        <dbReference type="ARBA" id="ARBA00023136"/>
    </source>
</evidence>
<feature type="transmembrane region" description="Helical" evidence="6">
    <location>
        <begin position="379"/>
        <end position="399"/>
    </location>
</feature>
<evidence type="ECO:0000256" key="1">
    <source>
        <dbReference type="ARBA" id="ARBA00004651"/>
    </source>
</evidence>
<sequence length="503" mass="56324">MSLKKNIIANYVSQIYVTAIGILILPYYIEYMGAEAYGLVGFFVLLQAWFNLLDLGLTPTISRETARFKSGATTPLGFRQIYRALNVIFFIIALVGGLSLYLLSEVVARRWLNFDSLDMNNVIFSVKIMALTVAFRWLCGLYRGVITGSESLVWLSYFNIVMATLRSLGVFVVMFEFGFTIFTFFVYQLIIAFVETSVLFNKSRTLLPPINSNLEAIGWSLKPLLPVLKFSMTIAFTASIWVLVTQTDKLVLSNVLPLAEYGYFTLAVLVAGGIMIISGPISNAVLPRMTSLFAQNKNIEMLNVYHSATQLVAIIGGAAAITIFFSAESLLFAWTGDKHLSEAVAPILRLYVIGNSFLIITSFPYYLQYAKGNLKYHLYGNFIFAGILLPAIVLAAKYYGAVGAGYTWVIINLLFLTFWVGFIHYKIEPGLHLKWLFNNVILVCIPAVCVGYITHHIVFEPVTRLDNFYVVISTGMPVFLTSLFFSPIARKILGEKYFNKVMS</sequence>
<feature type="transmembrane region" description="Helical" evidence="6">
    <location>
        <begin position="263"/>
        <end position="286"/>
    </location>
</feature>
<dbReference type="InterPro" id="IPR050833">
    <property type="entry name" value="Poly_Biosynth_Transport"/>
</dbReference>
<keyword evidence="4 6" id="KW-1133">Transmembrane helix</keyword>
<evidence type="ECO:0000256" key="4">
    <source>
        <dbReference type="ARBA" id="ARBA00022989"/>
    </source>
</evidence>
<feature type="transmembrane region" description="Helical" evidence="6">
    <location>
        <begin position="81"/>
        <end position="102"/>
    </location>
</feature>
<feature type="transmembrane region" description="Helical" evidence="6">
    <location>
        <begin position="405"/>
        <end position="423"/>
    </location>
</feature>
<feature type="transmembrane region" description="Helical" evidence="6">
    <location>
        <begin position="467"/>
        <end position="489"/>
    </location>
</feature>
<comment type="subcellular location">
    <subcellularLocation>
        <location evidence="1">Cell membrane</location>
        <topology evidence="1">Multi-pass membrane protein</topology>
    </subcellularLocation>
</comment>
<evidence type="ECO:0000256" key="3">
    <source>
        <dbReference type="ARBA" id="ARBA00022692"/>
    </source>
</evidence>
<organism evidence="7">
    <name type="scientific">Pseudoalteromonas sp. SD03</name>
    <dbReference type="NCBI Taxonomy" id="3231719"/>
    <lineage>
        <taxon>Bacteria</taxon>
        <taxon>Pseudomonadati</taxon>
        <taxon>Pseudomonadota</taxon>
        <taxon>Gammaproteobacteria</taxon>
        <taxon>Alteromonadales</taxon>
        <taxon>Pseudoalteromonadaceae</taxon>
        <taxon>Pseudoalteromonas</taxon>
    </lineage>
</organism>
<evidence type="ECO:0000256" key="6">
    <source>
        <dbReference type="SAM" id="Phobius"/>
    </source>
</evidence>
<dbReference type="RefSeq" id="WP_290187568.1">
    <property type="nucleotide sequence ID" value="NZ_CP162514.1"/>
</dbReference>
<gene>
    <name evidence="7" type="ORF">ABZP26_02490</name>
</gene>
<keyword evidence="3 6" id="KW-0812">Transmembrane</keyword>
<dbReference type="PANTHER" id="PTHR30250:SF26">
    <property type="entry name" value="PSMA PROTEIN"/>
    <property type="match status" value="1"/>
</dbReference>
<feature type="transmembrane region" description="Helical" evidence="6">
    <location>
        <begin position="181"/>
        <end position="200"/>
    </location>
</feature>
<evidence type="ECO:0000313" key="7">
    <source>
        <dbReference type="EMBL" id="XDH88081.1"/>
    </source>
</evidence>
<name>A0AB39ARI3_9GAMM</name>
<feature type="transmembrane region" description="Helical" evidence="6">
    <location>
        <begin position="347"/>
        <end position="367"/>
    </location>
</feature>
<dbReference type="EMBL" id="CP162514">
    <property type="protein sequence ID" value="XDH88081.1"/>
    <property type="molecule type" value="Genomic_DNA"/>
</dbReference>
<keyword evidence="2" id="KW-1003">Cell membrane</keyword>
<evidence type="ECO:0000256" key="2">
    <source>
        <dbReference type="ARBA" id="ARBA00022475"/>
    </source>
</evidence>
<feature type="transmembrane region" description="Helical" evidence="6">
    <location>
        <begin position="307"/>
        <end position="327"/>
    </location>
</feature>
<dbReference type="AlphaFoldDB" id="A0AB39ARI3"/>
<feature type="transmembrane region" description="Helical" evidence="6">
    <location>
        <begin position="435"/>
        <end position="455"/>
    </location>
</feature>
<keyword evidence="5 6" id="KW-0472">Membrane</keyword>
<reference evidence="7" key="1">
    <citation type="submission" date="2024-07" db="EMBL/GenBank/DDBJ databases">
        <authorList>
            <person name="Jiang Y."/>
            <person name="Qin Q."/>
        </authorList>
    </citation>
    <scope>NUCLEOTIDE SEQUENCE</scope>
    <source>
        <strain evidence="7">SD03</strain>
    </source>
</reference>
<protein>
    <submittedName>
        <fullName evidence="7">Oligosaccharide flippase family protein</fullName>
    </submittedName>
</protein>